<protein>
    <submittedName>
        <fullName evidence="12">p-loop containing nucleoside triphosphate hydrolase protein</fullName>
    </submittedName>
</protein>
<dbReference type="InterPro" id="IPR027417">
    <property type="entry name" value="P-loop_NTPase"/>
</dbReference>
<dbReference type="SMART" id="SM00382">
    <property type="entry name" value="AAA"/>
    <property type="match status" value="1"/>
</dbReference>
<sequence length="336" mass="37824">MDDRILYDEIFLNYVNRIVRDVTFGVNAGECLGLLGPNGAGKTTCIAMMTGTLNHTHGTIFYGNNNLVESDYSDLSLGYCAQNNSLWNLLTVNETIQLYLSISGYPKEEVPKYTKYLIEACGIENHANKRVGRISGGTKRKLSLIIAICSSPGYLILDEPSAGMDPFTRRYMWKIIKALKKVRETATLLTTHSTEEAEALCERIAILIKGSLICIDTPKSIKMNHSSYYTLEVFTDDPETFENEYVKNQNIFGLDNLKENSTEQKKNNDSSSSTKSNGYEVQSYSNYQKYSVEMKNEKIANVFSLMEIAKASGLVNQYNFGQYSLEQVFINFINNS</sequence>
<evidence type="ECO:0000313" key="13">
    <source>
        <dbReference type="Proteomes" id="UP000193920"/>
    </source>
</evidence>
<comment type="subcellular location">
    <subcellularLocation>
        <location evidence="1">Membrane</location>
        <topology evidence="1">Multi-pass membrane protein</topology>
    </subcellularLocation>
</comment>
<feature type="compositionally biased region" description="Basic and acidic residues" evidence="10">
    <location>
        <begin position="257"/>
        <end position="268"/>
    </location>
</feature>
<accession>A0A1Y2ATC7</accession>
<evidence type="ECO:0000256" key="7">
    <source>
        <dbReference type="ARBA" id="ARBA00022840"/>
    </source>
</evidence>
<dbReference type="FunFam" id="3.40.50.300:FF:000335">
    <property type="entry name" value="ATP binding cassette subfamily A member 5"/>
    <property type="match status" value="1"/>
</dbReference>
<dbReference type="PANTHER" id="PTHR19229">
    <property type="entry name" value="ATP-BINDING CASSETTE TRANSPORTER SUBFAMILY A ABCA"/>
    <property type="match status" value="1"/>
</dbReference>
<evidence type="ECO:0000256" key="3">
    <source>
        <dbReference type="ARBA" id="ARBA00022448"/>
    </source>
</evidence>
<dbReference type="Proteomes" id="UP000193920">
    <property type="component" value="Unassembled WGS sequence"/>
</dbReference>
<evidence type="ECO:0000256" key="10">
    <source>
        <dbReference type="SAM" id="MobiDB-lite"/>
    </source>
</evidence>
<evidence type="ECO:0000313" key="12">
    <source>
        <dbReference type="EMBL" id="ORY25801.1"/>
    </source>
</evidence>
<evidence type="ECO:0000259" key="11">
    <source>
        <dbReference type="PROSITE" id="PS50893"/>
    </source>
</evidence>
<keyword evidence="5" id="KW-0677">Repeat</keyword>
<organism evidence="12 13">
    <name type="scientific">Neocallimastix californiae</name>
    <dbReference type="NCBI Taxonomy" id="1754190"/>
    <lineage>
        <taxon>Eukaryota</taxon>
        <taxon>Fungi</taxon>
        <taxon>Fungi incertae sedis</taxon>
        <taxon>Chytridiomycota</taxon>
        <taxon>Chytridiomycota incertae sedis</taxon>
        <taxon>Neocallimastigomycetes</taxon>
        <taxon>Neocallimastigales</taxon>
        <taxon>Neocallimastigaceae</taxon>
        <taxon>Neocallimastix</taxon>
    </lineage>
</organism>
<comment type="similarity">
    <text evidence="2">Belongs to the ABC transporter superfamily. ABCA family.</text>
</comment>
<dbReference type="InterPro" id="IPR003439">
    <property type="entry name" value="ABC_transporter-like_ATP-bd"/>
</dbReference>
<keyword evidence="7" id="KW-0067">ATP-binding</keyword>
<dbReference type="InterPro" id="IPR026082">
    <property type="entry name" value="ABCA"/>
</dbReference>
<feature type="domain" description="ABC transporter" evidence="11">
    <location>
        <begin position="1"/>
        <end position="234"/>
    </location>
</feature>
<dbReference type="GO" id="GO:0016020">
    <property type="term" value="C:membrane"/>
    <property type="evidence" value="ECO:0007669"/>
    <property type="project" value="UniProtKB-SubCell"/>
</dbReference>
<dbReference type="OrthoDB" id="2118070at2759"/>
<feature type="region of interest" description="Disordered" evidence="10">
    <location>
        <begin position="257"/>
        <end position="278"/>
    </location>
</feature>
<keyword evidence="6" id="KW-0547">Nucleotide-binding</keyword>
<keyword evidence="13" id="KW-1185">Reference proteome</keyword>
<dbReference type="EMBL" id="MCOG01000208">
    <property type="protein sequence ID" value="ORY25801.1"/>
    <property type="molecule type" value="Genomic_DNA"/>
</dbReference>
<dbReference type="GO" id="GO:0140359">
    <property type="term" value="F:ABC-type transporter activity"/>
    <property type="evidence" value="ECO:0007669"/>
    <property type="project" value="InterPro"/>
</dbReference>
<evidence type="ECO:0000256" key="6">
    <source>
        <dbReference type="ARBA" id="ARBA00022741"/>
    </source>
</evidence>
<evidence type="ECO:0000256" key="4">
    <source>
        <dbReference type="ARBA" id="ARBA00022692"/>
    </source>
</evidence>
<dbReference type="SUPFAM" id="SSF52540">
    <property type="entry name" value="P-loop containing nucleoside triphosphate hydrolases"/>
    <property type="match status" value="1"/>
</dbReference>
<proteinExistence type="inferred from homology"/>
<keyword evidence="9" id="KW-0472">Membrane</keyword>
<evidence type="ECO:0000256" key="5">
    <source>
        <dbReference type="ARBA" id="ARBA00022737"/>
    </source>
</evidence>
<evidence type="ECO:0000256" key="2">
    <source>
        <dbReference type="ARBA" id="ARBA00008869"/>
    </source>
</evidence>
<dbReference type="GO" id="GO:0016887">
    <property type="term" value="F:ATP hydrolysis activity"/>
    <property type="evidence" value="ECO:0007669"/>
    <property type="project" value="InterPro"/>
</dbReference>
<dbReference type="Gene3D" id="3.40.50.300">
    <property type="entry name" value="P-loop containing nucleotide triphosphate hydrolases"/>
    <property type="match status" value="1"/>
</dbReference>
<evidence type="ECO:0000256" key="1">
    <source>
        <dbReference type="ARBA" id="ARBA00004141"/>
    </source>
</evidence>
<dbReference type="Pfam" id="PF00005">
    <property type="entry name" value="ABC_tran"/>
    <property type="match status" value="1"/>
</dbReference>
<dbReference type="STRING" id="1754190.A0A1Y2ATC7"/>
<dbReference type="InterPro" id="IPR003593">
    <property type="entry name" value="AAA+_ATPase"/>
</dbReference>
<gene>
    <name evidence="12" type="ORF">LY90DRAFT_427500</name>
</gene>
<comment type="caution">
    <text evidence="12">The sequence shown here is derived from an EMBL/GenBank/DDBJ whole genome shotgun (WGS) entry which is preliminary data.</text>
</comment>
<keyword evidence="8" id="KW-1133">Transmembrane helix</keyword>
<reference evidence="12 13" key="1">
    <citation type="submission" date="2016-08" db="EMBL/GenBank/DDBJ databases">
        <title>A Parts List for Fungal Cellulosomes Revealed by Comparative Genomics.</title>
        <authorList>
            <consortium name="DOE Joint Genome Institute"/>
            <person name="Haitjema C.H."/>
            <person name="Gilmore S.P."/>
            <person name="Henske J.K."/>
            <person name="Solomon K.V."/>
            <person name="De Groot R."/>
            <person name="Kuo A."/>
            <person name="Mondo S.J."/>
            <person name="Salamov A.A."/>
            <person name="Labutti K."/>
            <person name="Zhao Z."/>
            <person name="Chiniquy J."/>
            <person name="Barry K."/>
            <person name="Brewer H.M."/>
            <person name="Purvine S.O."/>
            <person name="Wright A.T."/>
            <person name="Boxma B."/>
            <person name="Van Alen T."/>
            <person name="Hackstein J.H."/>
            <person name="Baker S.E."/>
            <person name="Grigoriev I.V."/>
            <person name="O'Malley M.A."/>
        </authorList>
    </citation>
    <scope>NUCLEOTIDE SEQUENCE [LARGE SCALE GENOMIC DNA]</scope>
    <source>
        <strain evidence="12 13">G1</strain>
    </source>
</reference>
<keyword evidence="3" id="KW-0813">Transport</keyword>
<dbReference type="GO" id="GO:0005524">
    <property type="term" value="F:ATP binding"/>
    <property type="evidence" value="ECO:0007669"/>
    <property type="project" value="UniProtKB-KW"/>
</dbReference>
<keyword evidence="4" id="KW-0812">Transmembrane</keyword>
<name>A0A1Y2ATC7_9FUNG</name>
<dbReference type="CDD" id="cd03263">
    <property type="entry name" value="ABC_subfamily_A"/>
    <property type="match status" value="1"/>
</dbReference>
<dbReference type="AlphaFoldDB" id="A0A1Y2ATC7"/>
<dbReference type="PANTHER" id="PTHR19229:SF36">
    <property type="entry name" value="ATP-BINDING CASSETTE SUB-FAMILY A MEMBER 2"/>
    <property type="match status" value="1"/>
</dbReference>
<evidence type="ECO:0000256" key="9">
    <source>
        <dbReference type="ARBA" id="ARBA00023136"/>
    </source>
</evidence>
<evidence type="ECO:0000256" key="8">
    <source>
        <dbReference type="ARBA" id="ARBA00022989"/>
    </source>
</evidence>
<dbReference type="GO" id="GO:0005319">
    <property type="term" value="F:lipid transporter activity"/>
    <property type="evidence" value="ECO:0007669"/>
    <property type="project" value="TreeGrafter"/>
</dbReference>
<keyword evidence="12" id="KW-0378">Hydrolase</keyword>
<dbReference type="PROSITE" id="PS50893">
    <property type="entry name" value="ABC_TRANSPORTER_2"/>
    <property type="match status" value="1"/>
</dbReference>